<dbReference type="EMBL" id="MNVO01000039">
    <property type="protein sequence ID" value="OIO32416.1"/>
    <property type="molecule type" value="Genomic_DNA"/>
</dbReference>
<accession>A0A1J4V8Q5</accession>
<proteinExistence type="predicted"/>
<dbReference type="AlphaFoldDB" id="A0A1J4V8Q5"/>
<gene>
    <name evidence="1" type="ORF">AUJ44_02415</name>
</gene>
<protein>
    <submittedName>
        <fullName evidence="1">Uncharacterized protein</fullName>
    </submittedName>
</protein>
<reference evidence="1 2" key="1">
    <citation type="journal article" date="2016" name="Environ. Microbiol.">
        <title>Genomic resolution of a cold subsurface aquifer community provides metabolic insights for novel microbes adapted to high CO concentrations.</title>
        <authorList>
            <person name="Probst A.J."/>
            <person name="Castelle C.J."/>
            <person name="Singh A."/>
            <person name="Brown C.T."/>
            <person name="Anantharaman K."/>
            <person name="Sharon I."/>
            <person name="Hug L.A."/>
            <person name="Burstein D."/>
            <person name="Emerson J.B."/>
            <person name="Thomas B.C."/>
            <person name="Banfield J.F."/>
        </authorList>
    </citation>
    <scope>NUCLEOTIDE SEQUENCE [LARGE SCALE GENOMIC DNA]</scope>
    <source>
        <strain evidence="1">CG1_02_47_685</strain>
    </source>
</reference>
<organism evidence="1 2">
    <name type="scientific">Candidatus Nomurabacteria bacterium CG1_02_47_685</name>
    <dbReference type="NCBI Taxonomy" id="1805282"/>
    <lineage>
        <taxon>Bacteria</taxon>
        <taxon>Candidatus Nomuraibacteriota</taxon>
    </lineage>
</organism>
<evidence type="ECO:0000313" key="1">
    <source>
        <dbReference type="EMBL" id="OIO32416.1"/>
    </source>
</evidence>
<comment type="caution">
    <text evidence="1">The sequence shown here is derived from an EMBL/GenBank/DDBJ whole genome shotgun (WGS) entry which is preliminary data.</text>
</comment>
<dbReference type="Proteomes" id="UP000183206">
    <property type="component" value="Unassembled WGS sequence"/>
</dbReference>
<sequence length="119" mass="13457">MSEQVDVYCVLWEWGKAKHWLKSHSAALLSSRCVAGGIWENEQTVRSFEAIEALFLLYGLPDLPLPLQTFFAAIDTSGCPACLMAAEGEELHLVCAERIRNYFEAENTLLEYIENTFPQ</sequence>
<name>A0A1J4V8Q5_9BACT</name>
<evidence type="ECO:0000313" key="2">
    <source>
        <dbReference type="Proteomes" id="UP000183206"/>
    </source>
</evidence>